<dbReference type="Pfam" id="PF00550">
    <property type="entry name" value="PP-binding"/>
    <property type="match status" value="1"/>
</dbReference>
<dbReference type="RefSeq" id="WP_044152737.1">
    <property type="nucleotide sequence ID" value="NZ_CP098738.1"/>
</dbReference>
<dbReference type="NCBIfam" id="NF005502">
    <property type="entry name" value="PRK07117.1"/>
    <property type="match status" value="1"/>
</dbReference>
<dbReference type="Proteomes" id="UP001164713">
    <property type="component" value="Chromosome"/>
</dbReference>
<name>A0ABY7I2C4_9BACI</name>
<dbReference type="EMBL" id="CP114066">
    <property type="protein sequence ID" value="WAT22082.1"/>
    <property type="molecule type" value="Genomic_DNA"/>
</dbReference>
<dbReference type="InterPro" id="IPR009081">
    <property type="entry name" value="PP-bd_ACP"/>
</dbReference>
<evidence type="ECO:0000259" key="1">
    <source>
        <dbReference type="PROSITE" id="PS50075"/>
    </source>
</evidence>
<reference evidence="2" key="1">
    <citation type="submission" date="2022-12" db="EMBL/GenBank/DDBJ databases">
        <title>Genomic of Bacillus halotolerans.</title>
        <authorList>
            <person name="Xu G."/>
            <person name="Ding Y."/>
        </authorList>
    </citation>
    <scope>NUCLEOTIDE SEQUENCE</scope>
    <source>
        <strain evidence="2">B13</strain>
    </source>
</reference>
<evidence type="ECO:0000313" key="3">
    <source>
        <dbReference type="Proteomes" id="UP001164713"/>
    </source>
</evidence>
<accession>A0ABY7I2C4</accession>
<keyword evidence="3" id="KW-1185">Reference proteome</keyword>
<dbReference type="PROSITE" id="PS50075">
    <property type="entry name" value="CARRIER"/>
    <property type="match status" value="1"/>
</dbReference>
<dbReference type="InterPro" id="IPR036736">
    <property type="entry name" value="ACP-like_sf"/>
</dbReference>
<proteinExistence type="predicted"/>
<gene>
    <name evidence="2" type="ORF">O0R52_03625</name>
</gene>
<sequence length="86" mass="9484">MTDNEIFEVLKQNICEIVPEIENVKITIEDSLRDLGANSIDRAEIIMSTLESIKVSIPMVAFGEAKNINEIIQIIAAGLKKTILNG</sequence>
<dbReference type="SUPFAM" id="SSF47336">
    <property type="entry name" value="ACP-like"/>
    <property type="match status" value="1"/>
</dbReference>
<protein>
    <submittedName>
        <fullName evidence="2">Acyl carrier protein</fullName>
    </submittedName>
</protein>
<feature type="domain" description="Carrier" evidence="1">
    <location>
        <begin position="4"/>
        <end position="79"/>
    </location>
</feature>
<dbReference type="Gene3D" id="1.10.1200.10">
    <property type="entry name" value="ACP-like"/>
    <property type="match status" value="1"/>
</dbReference>
<evidence type="ECO:0000313" key="2">
    <source>
        <dbReference type="EMBL" id="WAT22082.1"/>
    </source>
</evidence>
<organism evidence="2 3">
    <name type="scientific">Bacillus halotolerans</name>
    <dbReference type="NCBI Taxonomy" id="260554"/>
    <lineage>
        <taxon>Bacteria</taxon>
        <taxon>Bacillati</taxon>
        <taxon>Bacillota</taxon>
        <taxon>Bacilli</taxon>
        <taxon>Bacillales</taxon>
        <taxon>Bacillaceae</taxon>
        <taxon>Bacillus</taxon>
    </lineage>
</organism>